<accession>A0ABP7G5B8</accession>
<evidence type="ECO:0000259" key="4">
    <source>
        <dbReference type="Pfam" id="PF11611"/>
    </source>
</evidence>
<feature type="compositionally biased region" description="Acidic residues" evidence="2">
    <location>
        <begin position="87"/>
        <end position="96"/>
    </location>
</feature>
<evidence type="ECO:0000256" key="1">
    <source>
        <dbReference type="ARBA" id="ARBA00022729"/>
    </source>
</evidence>
<feature type="domain" description="DUF4352" evidence="4">
    <location>
        <begin position="101"/>
        <end position="216"/>
    </location>
</feature>
<evidence type="ECO:0000256" key="2">
    <source>
        <dbReference type="SAM" id="MobiDB-lite"/>
    </source>
</evidence>
<feature type="region of interest" description="Disordered" evidence="2">
    <location>
        <begin position="1"/>
        <end position="23"/>
    </location>
</feature>
<keyword evidence="3" id="KW-0472">Membrane</keyword>
<sequence>MHGQQPPHAPHSPQGPYSPQPGAPQKKNWWLWGCLGCGGFLFLLFLGVGCMALVGGSGDEPGGSSSGTSSSETTASGSDTDSGDGGSGDDADDSQEEAAAGIGDTVESGAFAFTVTEVETGVQEVGDNPYLSETPQGQYVIVHVTVENIGDEAGTFDSSSQTLLDGEGKEYSTDTSAELALDSDSFLNEINPGNKVEGKLVYDVPAGVEPTEIELRDWLSLDSSAVVSLS</sequence>
<reference evidence="6" key="1">
    <citation type="journal article" date="2019" name="Int. J. Syst. Evol. Microbiol.">
        <title>The Global Catalogue of Microorganisms (GCM) 10K type strain sequencing project: providing services to taxonomists for standard genome sequencing and annotation.</title>
        <authorList>
            <consortium name="The Broad Institute Genomics Platform"/>
            <consortium name="The Broad Institute Genome Sequencing Center for Infectious Disease"/>
            <person name="Wu L."/>
            <person name="Ma J."/>
        </authorList>
    </citation>
    <scope>NUCLEOTIDE SEQUENCE [LARGE SCALE GENOMIC DNA]</scope>
    <source>
        <strain evidence="6">JCM 17137</strain>
    </source>
</reference>
<dbReference type="Pfam" id="PF11611">
    <property type="entry name" value="DUF4352"/>
    <property type="match status" value="1"/>
</dbReference>
<evidence type="ECO:0000256" key="3">
    <source>
        <dbReference type="SAM" id="Phobius"/>
    </source>
</evidence>
<dbReference type="InterPro" id="IPR029050">
    <property type="entry name" value="Immunoprotect_excell_Ig-like"/>
</dbReference>
<feature type="transmembrane region" description="Helical" evidence="3">
    <location>
        <begin position="29"/>
        <end position="54"/>
    </location>
</feature>
<feature type="compositionally biased region" description="Low complexity" evidence="2">
    <location>
        <begin position="66"/>
        <end position="80"/>
    </location>
</feature>
<name>A0ABP7G5B8_9ACTN</name>
<dbReference type="InterPro" id="IPR029051">
    <property type="entry name" value="DUF4352"/>
</dbReference>
<organism evidence="5 6">
    <name type="scientific">Salinactinospora qingdaonensis</name>
    <dbReference type="NCBI Taxonomy" id="702744"/>
    <lineage>
        <taxon>Bacteria</taxon>
        <taxon>Bacillati</taxon>
        <taxon>Actinomycetota</taxon>
        <taxon>Actinomycetes</taxon>
        <taxon>Streptosporangiales</taxon>
        <taxon>Nocardiopsidaceae</taxon>
        <taxon>Salinactinospora</taxon>
    </lineage>
</organism>
<dbReference type="EMBL" id="BAABDD010000023">
    <property type="protein sequence ID" value="GAA3756761.1"/>
    <property type="molecule type" value="Genomic_DNA"/>
</dbReference>
<dbReference type="Gene3D" id="2.60.40.1240">
    <property type="match status" value="1"/>
</dbReference>
<keyword evidence="3" id="KW-0812">Transmembrane</keyword>
<dbReference type="Proteomes" id="UP001500908">
    <property type="component" value="Unassembled WGS sequence"/>
</dbReference>
<evidence type="ECO:0000313" key="6">
    <source>
        <dbReference type="Proteomes" id="UP001500908"/>
    </source>
</evidence>
<protein>
    <recommendedName>
        <fullName evidence="4">DUF4352 domain-containing protein</fullName>
    </recommendedName>
</protein>
<comment type="caution">
    <text evidence="5">The sequence shown here is derived from an EMBL/GenBank/DDBJ whole genome shotgun (WGS) entry which is preliminary data.</text>
</comment>
<keyword evidence="6" id="KW-1185">Reference proteome</keyword>
<feature type="region of interest" description="Disordered" evidence="2">
    <location>
        <begin position="58"/>
        <end position="98"/>
    </location>
</feature>
<keyword evidence="3" id="KW-1133">Transmembrane helix</keyword>
<proteinExistence type="predicted"/>
<evidence type="ECO:0000313" key="5">
    <source>
        <dbReference type="EMBL" id="GAA3756761.1"/>
    </source>
</evidence>
<gene>
    <name evidence="5" type="ORF">GCM10022402_38960</name>
</gene>
<dbReference type="RefSeq" id="WP_344974366.1">
    <property type="nucleotide sequence ID" value="NZ_BAABDD010000023.1"/>
</dbReference>
<keyword evidence="1" id="KW-0732">Signal</keyword>